<evidence type="ECO:0000313" key="6">
    <source>
        <dbReference type="Proteomes" id="UP000190625"/>
    </source>
</evidence>
<feature type="binding site" evidence="4">
    <location>
        <begin position="110"/>
        <end position="111"/>
    </location>
    <ligand>
        <name>S-adenosyl-L-methionine</name>
        <dbReference type="ChEBI" id="CHEBI:59789"/>
    </ligand>
</feature>
<comment type="pathway">
    <text evidence="4">Quinol/quinone metabolism; menaquinone biosynthesis; menaquinol from 1,4-dihydroxy-2-naphthoate: step 2/2.</text>
</comment>
<dbReference type="UniPathway" id="UPA00079">
    <property type="reaction ID" value="UER00169"/>
</dbReference>
<dbReference type="Proteomes" id="UP000190625">
    <property type="component" value="Unassembled WGS sequence"/>
</dbReference>
<dbReference type="Gene3D" id="3.40.50.150">
    <property type="entry name" value="Vaccinia Virus protein VP39"/>
    <property type="match status" value="1"/>
</dbReference>
<dbReference type="AlphaFoldDB" id="A0A1T4MIK8"/>
<dbReference type="HAMAP" id="MF_01813">
    <property type="entry name" value="MenG_UbiE_methyltr"/>
    <property type="match status" value="1"/>
</dbReference>
<gene>
    <name evidence="4" type="primary">menG</name>
    <name evidence="5" type="ORF">SAMN02745118_01480</name>
</gene>
<dbReference type="GO" id="GO:0043770">
    <property type="term" value="F:demethylmenaquinone methyltransferase activity"/>
    <property type="evidence" value="ECO:0007669"/>
    <property type="project" value="UniProtKB-UniRule"/>
</dbReference>
<evidence type="ECO:0000313" key="5">
    <source>
        <dbReference type="EMBL" id="SJZ66849.1"/>
    </source>
</evidence>
<evidence type="ECO:0000256" key="3">
    <source>
        <dbReference type="ARBA" id="ARBA00022691"/>
    </source>
</evidence>
<dbReference type="GO" id="GO:0009234">
    <property type="term" value="P:menaquinone biosynthetic process"/>
    <property type="evidence" value="ECO:0007669"/>
    <property type="project" value="UniProtKB-UniRule"/>
</dbReference>
<keyword evidence="2 4" id="KW-0808">Transferase</keyword>
<evidence type="ECO:0000256" key="4">
    <source>
        <dbReference type="HAMAP-Rule" id="MF_01813"/>
    </source>
</evidence>
<dbReference type="InterPro" id="IPR023576">
    <property type="entry name" value="UbiE/COQ5_MeTrFase_CS"/>
</dbReference>
<comment type="function">
    <text evidence="4">Methyltransferase required for the conversion of demethylmenaquinol (DMKH2) to menaquinol (MKH2).</text>
</comment>
<reference evidence="6" key="1">
    <citation type="submission" date="2017-02" db="EMBL/GenBank/DDBJ databases">
        <authorList>
            <person name="Varghese N."/>
            <person name="Submissions S."/>
        </authorList>
    </citation>
    <scope>NUCLEOTIDE SEQUENCE [LARGE SCALE GENOMIC DNA]</scope>
    <source>
        <strain evidence="6">ATCC BAA-73</strain>
    </source>
</reference>
<dbReference type="NCBIfam" id="NF001244">
    <property type="entry name" value="PRK00216.1-5"/>
    <property type="match status" value="1"/>
</dbReference>
<keyword evidence="1 4" id="KW-0489">Methyltransferase</keyword>
<dbReference type="CDD" id="cd02440">
    <property type="entry name" value="AdoMet_MTases"/>
    <property type="match status" value="1"/>
</dbReference>
<dbReference type="GO" id="GO:0032259">
    <property type="term" value="P:methylation"/>
    <property type="evidence" value="ECO:0007669"/>
    <property type="project" value="UniProtKB-KW"/>
</dbReference>
<dbReference type="OrthoDB" id="9808140at2"/>
<feature type="binding site" evidence="4">
    <location>
        <position position="82"/>
    </location>
    <ligand>
        <name>S-adenosyl-L-methionine</name>
        <dbReference type="ChEBI" id="CHEBI:59789"/>
    </ligand>
</feature>
<keyword evidence="6" id="KW-1185">Reference proteome</keyword>
<dbReference type="PROSITE" id="PS01183">
    <property type="entry name" value="UBIE_1"/>
    <property type="match status" value="1"/>
</dbReference>
<dbReference type="RefSeq" id="WP_078809957.1">
    <property type="nucleotide sequence ID" value="NZ_FUWM01000011.1"/>
</dbReference>
<accession>A0A1T4MIK8</accession>
<comment type="catalytic activity">
    <reaction evidence="4">
        <text>a 2-demethylmenaquinol + S-adenosyl-L-methionine = a menaquinol + S-adenosyl-L-homocysteine + H(+)</text>
        <dbReference type="Rhea" id="RHEA:42640"/>
        <dbReference type="Rhea" id="RHEA-COMP:9539"/>
        <dbReference type="Rhea" id="RHEA-COMP:9563"/>
        <dbReference type="ChEBI" id="CHEBI:15378"/>
        <dbReference type="ChEBI" id="CHEBI:18151"/>
        <dbReference type="ChEBI" id="CHEBI:55437"/>
        <dbReference type="ChEBI" id="CHEBI:57856"/>
        <dbReference type="ChEBI" id="CHEBI:59789"/>
        <dbReference type="EC" id="2.1.1.163"/>
    </reaction>
</comment>
<keyword evidence="4" id="KW-0474">Menaquinone biosynthesis</keyword>
<dbReference type="EMBL" id="FUWM01000011">
    <property type="protein sequence ID" value="SJZ66849.1"/>
    <property type="molecule type" value="Genomic_DNA"/>
</dbReference>
<dbReference type="PROSITE" id="PS51608">
    <property type="entry name" value="SAM_MT_UBIE"/>
    <property type="match status" value="1"/>
</dbReference>
<evidence type="ECO:0000256" key="2">
    <source>
        <dbReference type="ARBA" id="ARBA00022679"/>
    </source>
</evidence>
<comment type="caution">
    <text evidence="4">Lacks conserved residue(s) required for the propagation of feature annotation.</text>
</comment>
<keyword evidence="3 4" id="KW-0949">S-adenosyl-L-methionine</keyword>
<dbReference type="STRING" id="142842.SAMN02745118_01480"/>
<dbReference type="InterPro" id="IPR004033">
    <property type="entry name" value="UbiE/COQ5_MeTrFase"/>
</dbReference>
<proteinExistence type="inferred from homology"/>
<organism evidence="5 6">
    <name type="scientific">Selenihalanaerobacter shriftii</name>
    <dbReference type="NCBI Taxonomy" id="142842"/>
    <lineage>
        <taxon>Bacteria</taxon>
        <taxon>Bacillati</taxon>
        <taxon>Bacillota</taxon>
        <taxon>Clostridia</taxon>
        <taxon>Halanaerobiales</taxon>
        <taxon>Halobacteroidaceae</taxon>
        <taxon>Selenihalanaerobacter</taxon>
    </lineage>
</organism>
<evidence type="ECO:0000256" key="1">
    <source>
        <dbReference type="ARBA" id="ARBA00022603"/>
    </source>
</evidence>
<dbReference type="Pfam" id="PF01209">
    <property type="entry name" value="Ubie_methyltran"/>
    <property type="match status" value="1"/>
</dbReference>
<dbReference type="InterPro" id="IPR029063">
    <property type="entry name" value="SAM-dependent_MTases_sf"/>
</dbReference>
<sequence>MIFNSQDKESYVYKMFQSIAPTYDLLNKLMSFGLDKYWRYFVAKQADLKPGNKVLDVGAGTGRLSLELARSMDDQGTVVCMDFSENMLKKAEKDLEDHKYYDSLEFKVGNAMNIPFSDNEFEVATNALVLRNVEDISTVLSEMTRVIKPGGKVISLDLAKPKVKLFKYIYYLYLNNIVPLLGRIIYGKRGPYDYLPKSLKEFPNQDKLSQIHKDVGLINVQYYELTGGIVAVHVGEKPH</sequence>
<protein>
    <recommendedName>
        <fullName evidence="4">Demethylmenaquinone methyltransferase</fullName>
        <ecNumber evidence="4">2.1.1.163</ecNumber>
    </recommendedName>
</protein>
<dbReference type="SUPFAM" id="SSF53335">
    <property type="entry name" value="S-adenosyl-L-methionine-dependent methyltransferases"/>
    <property type="match status" value="1"/>
</dbReference>
<dbReference type="NCBIfam" id="TIGR01934">
    <property type="entry name" value="MenG_MenH_UbiE"/>
    <property type="match status" value="1"/>
</dbReference>
<name>A0A1T4MIK8_9FIRM</name>
<dbReference type="PANTHER" id="PTHR43591">
    <property type="entry name" value="METHYLTRANSFERASE"/>
    <property type="match status" value="1"/>
</dbReference>
<dbReference type="EC" id="2.1.1.163" evidence="4"/>
<dbReference type="PANTHER" id="PTHR43591:SF24">
    <property type="entry name" value="2-METHOXY-6-POLYPRENYL-1,4-BENZOQUINOL METHYLASE, MITOCHONDRIAL"/>
    <property type="match status" value="1"/>
</dbReference>
<comment type="similarity">
    <text evidence="4">Belongs to the class I-like SAM-binding methyltransferase superfamily. MenG/UbiE family.</text>
</comment>
<feature type="binding site" evidence="4">
    <location>
        <position position="61"/>
    </location>
    <ligand>
        <name>S-adenosyl-L-methionine</name>
        <dbReference type="ChEBI" id="CHEBI:59789"/>
    </ligand>
</feature>